<keyword evidence="2" id="KW-1185">Reference proteome</keyword>
<dbReference type="EMBL" id="CP029551">
    <property type="protein sequence ID" value="AWN35187.1"/>
    <property type="molecule type" value="Genomic_DNA"/>
</dbReference>
<protein>
    <submittedName>
        <fullName evidence="1">Uncharacterized protein</fullName>
    </submittedName>
</protein>
<accession>A0A2U8VNL0</accession>
<evidence type="ECO:0000313" key="1">
    <source>
        <dbReference type="EMBL" id="AWN35187.1"/>
    </source>
</evidence>
<gene>
    <name evidence="1" type="ORF">DK427_05060</name>
</gene>
<evidence type="ECO:0000313" key="2">
    <source>
        <dbReference type="Proteomes" id="UP000246058"/>
    </source>
</evidence>
<dbReference type="OrthoDB" id="7996190at2"/>
<dbReference type="KEGG" id="meti:DK427_05060"/>
<sequence>MERLCDLRSRRLIISCSPCRRSGSYCLDRLRQRFGEHASLYEVCVRLTQTCRYQHEVGARQPNPYGRACRAQVDTDDTARPGALPSRT</sequence>
<proteinExistence type="predicted"/>
<dbReference type="Proteomes" id="UP000246058">
    <property type="component" value="Chromosome"/>
</dbReference>
<name>A0A2U8VNL0_9HYPH</name>
<dbReference type="AlphaFoldDB" id="A0A2U8VNL0"/>
<reference evidence="1 2" key="1">
    <citation type="submission" date="2018-05" db="EMBL/GenBank/DDBJ databases">
        <title>Complete Genome Sequence of Methylobacterium sp. 17Sr1-43.</title>
        <authorList>
            <person name="Srinivasan S."/>
        </authorList>
    </citation>
    <scope>NUCLEOTIDE SEQUENCE [LARGE SCALE GENOMIC DNA]</scope>
    <source>
        <strain evidence="1 2">17Sr1-43</strain>
    </source>
</reference>
<organism evidence="1 2">
    <name type="scientific">Methylobacterium radiodurans</name>
    <dbReference type="NCBI Taxonomy" id="2202828"/>
    <lineage>
        <taxon>Bacteria</taxon>
        <taxon>Pseudomonadati</taxon>
        <taxon>Pseudomonadota</taxon>
        <taxon>Alphaproteobacteria</taxon>
        <taxon>Hyphomicrobiales</taxon>
        <taxon>Methylobacteriaceae</taxon>
        <taxon>Methylobacterium</taxon>
    </lineage>
</organism>